<accession>A0A8S5V3C8</accession>
<dbReference type="EMBL" id="BK016189">
    <property type="protein sequence ID" value="DAG01206.1"/>
    <property type="molecule type" value="Genomic_DNA"/>
</dbReference>
<name>A0A8S5V3C8_9CAUD</name>
<sequence>MADNEVTTRNPFVSSSDKALNSLSGVDQVSTFTEYQKAEFNAHQQEEQKRKEEEADTDVGFVGGFWNTWAPKEVQKYLGGNYDFFSPPAYTPTDAERTSILELFDYNLDRYNSALWGAQNKAQFDLNVALMKEVDDYRKKQSYASIWNNLLSGAGSMAGDPLSYTPVGGGSLVARVGLGAVSGAVSGQLDNWSMGDDNSAFMDFGIGMAFGGTIEGAAKLLGGAKKSIGEPLGDVSRRATIQVKNFAEKGEEAITKEAPKGIINDLLTKIESKLPSITVQGAIDKLPDTLGSKAFKENVWDRLGKSERGDRSTGQQFSTDKFTAEEYRNFYRDKGREYSDSYFDYRQKLFNEYNNQYSYEDLDHLIKQKVEGNETPLDSSKNFQNAVKEYQGFYNFYGGALVNGKMIKGVEDYFPHIVSFKKAADFVDSFGSASRLGNIKLAKEKIANLLLRSLDDPKVLKQFQKIYDDTIVKPAEKLAEDAPNKVPKSVPTFEEWVTKEANSDALGHLDQGEGIRKGFLNDADGGFSYNYQKSRLPWKFTIEDTDGFSVDKLQADSFDTMQGYTLRVSGDLGLNKVFGVTSYKDAERYFDDLLNDLGKSEINLKTKNEQTEALRAYFADYYGRSMRDPNEGDTVASAFYDVARNLTFFTKNAFMGFLNHFETAEAIKGFGASFIIKSIPGVERKLADWSKGVYTADDRHAILNQVFGNELQRRQTWREINNRNIERYTRNKTDPLHVGMAKVVAGTAYAAGNSPFTRYLAHSQNSIVSTARGDFLGDLVRYAHEGGKRGMFLSDSVLNRLGLKADKRFSNLVKALKNSTEVTPEGGIKIKDQEYFDLIERDMNNLMTLRRLGDYVASEVIQRDNLTDTFLWRGNQKSPWMNLLTQFKSFAVRSYNKRLAKSALRAAEGDALGQFLTVALSGALGTAGYIGQSGLAMSGMNDEQRKNYLKYSLGVDSWNKMGAKELAMVGLNGIMRSSVFAMPALIANMAGVNTGIKSTTTFEDVNRKDFAKHFDLDEWARQLLPAYGTISGLWNLQADARNLAETKFMNKSLYTNRERERVAKSFGRSIKAITPNAPYLQQTMINFITDNQ</sequence>
<evidence type="ECO:0000313" key="1">
    <source>
        <dbReference type="EMBL" id="DAG01206.1"/>
    </source>
</evidence>
<protein>
    <submittedName>
        <fullName evidence="1">Internal virion protein D</fullName>
    </submittedName>
</protein>
<proteinExistence type="predicted"/>
<reference evidence="1" key="1">
    <citation type="journal article" date="2021" name="Proc. Natl. Acad. Sci. U.S.A.">
        <title>A Catalog of Tens of Thousands of Viruses from Human Metagenomes Reveals Hidden Associations with Chronic Diseases.</title>
        <authorList>
            <person name="Tisza M.J."/>
            <person name="Buck C.B."/>
        </authorList>
    </citation>
    <scope>NUCLEOTIDE SEQUENCE</scope>
    <source>
        <strain evidence="1">CtVfb8</strain>
    </source>
</reference>
<organism evidence="1">
    <name type="scientific">Caudovirales sp. ctVfb8</name>
    <dbReference type="NCBI Taxonomy" id="2825766"/>
    <lineage>
        <taxon>Viruses</taxon>
        <taxon>Duplodnaviria</taxon>
        <taxon>Heunggongvirae</taxon>
        <taxon>Uroviricota</taxon>
        <taxon>Caudoviricetes</taxon>
    </lineage>
</organism>